<reference evidence="2" key="1">
    <citation type="submission" date="2024-06" db="EMBL/GenBank/DDBJ databases">
        <title>Multi-omics analyses provide insights into the biosynthesis of the anticancer antibiotic pleurotin in Hohenbuehelia grisea.</title>
        <authorList>
            <person name="Weaver J.A."/>
            <person name="Alberti F."/>
        </authorList>
    </citation>
    <scope>NUCLEOTIDE SEQUENCE [LARGE SCALE GENOMIC DNA]</scope>
    <source>
        <strain evidence="2">T-177</strain>
    </source>
</reference>
<dbReference type="EMBL" id="JASNQZ010000006">
    <property type="protein sequence ID" value="KAL0957074.1"/>
    <property type="molecule type" value="Genomic_DNA"/>
</dbReference>
<organism evidence="1 2">
    <name type="scientific">Hohenbuehelia grisea</name>
    <dbReference type="NCBI Taxonomy" id="104357"/>
    <lineage>
        <taxon>Eukaryota</taxon>
        <taxon>Fungi</taxon>
        <taxon>Dikarya</taxon>
        <taxon>Basidiomycota</taxon>
        <taxon>Agaricomycotina</taxon>
        <taxon>Agaricomycetes</taxon>
        <taxon>Agaricomycetidae</taxon>
        <taxon>Agaricales</taxon>
        <taxon>Pleurotineae</taxon>
        <taxon>Pleurotaceae</taxon>
        <taxon>Hohenbuehelia</taxon>
    </lineage>
</organism>
<evidence type="ECO:0000313" key="1">
    <source>
        <dbReference type="EMBL" id="KAL0957074.1"/>
    </source>
</evidence>
<dbReference type="Proteomes" id="UP001556367">
    <property type="component" value="Unassembled WGS sequence"/>
</dbReference>
<protein>
    <submittedName>
        <fullName evidence="1">Uncharacterized protein</fullName>
    </submittedName>
</protein>
<evidence type="ECO:0000313" key="2">
    <source>
        <dbReference type="Proteomes" id="UP001556367"/>
    </source>
</evidence>
<name>A0ABR3JMP1_9AGAR</name>
<proteinExistence type="predicted"/>
<gene>
    <name evidence="1" type="ORF">HGRIS_003171</name>
</gene>
<sequence>MWDLEESPWSRIKTAELPKWQMRSIHDHPCLFGLTLNTHQGQYHAPSSADVRDRVALVYFLCHGRRIKLLLSPLLSASSRALWHTEGSCLTLLPDNGTMDGSLTTRPLVNRLFKGPGIRTIPLPIPQHPLLPVTTTDLPPLDS</sequence>
<accession>A0ABR3JMP1</accession>
<keyword evidence="2" id="KW-1185">Reference proteome</keyword>
<comment type="caution">
    <text evidence="1">The sequence shown here is derived from an EMBL/GenBank/DDBJ whole genome shotgun (WGS) entry which is preliminary data.</text>
</comment>